<dbReference type="InterPro" id="IPR017932">
    <property type="entry name" value="GATase_2_dom"/>
</dbReference>
<dbReference type="InterPro" id="IPR017808">
    <property type="entry name" value="EgtC"/>
</dbReference>
<dbReference type="CDD" id="cd01908">
    <property type="entry name" value="YafJ"/>
    <property type="match status" value="1"/>
</dbReference>
<dbReference type="GO" id="GO:0052699">
    <property type="term" value="P:ergothioneine biosynthetic process"/>
    <property type="evidence" value="ECO:0007669"/>
    <property type="project" value="InterPro"/>
</dbReference>
<name>A0A1P8UDG8_9GAMM</name>
<dbReference type="NCBIfam" id="TIGR03442">
    <property type="entry name" value="ergothioneine biosynthesis protein EgtC"/>
    <property type="match status" value="1"/>
</dbReference>
<evidence type="ECO:0000259" key="2">
    <source>
        <dbReference type="PROSITE" id="PS51278"/>
    </source>
</evidence>
<dbReference type="EMBL" id="CP019434">
    <property type="protein sequence ID" value="APZ41907.1"/>
    <property type="molecule type" value="Genomic_DNA"/>
</dbReference>
<evidence type="ECO:0000313" key="3">
    <source>
        <dbReference type="EMBL" id="APZ41907.1"/>
    </source>
</evidence>
<keyword evidence="4" id="KW-1185">Reference proteome</keyword>
<dbReference type="STRING" id="1765967.BW247_01350"/>
<gene>
    <name evidence="3" type="ORF">BW247_01350</name>
</gene>
<dbReference type="Pfam" id="PF13230">
    <property type="entry name" value="GATase_4"/>
    <property type="match status" value="1"/>
</dbReference>
<organism evidence="3 4">
    <name type="scientific">Acidihalobacter ferrooxydans</name>
    <dbReference type="NCBI Taxonomy" id="1765967"/>
    <lineage>
        <taxon>Bacteria</taxon>
        <taxon>Pseudomonadati</taxon>
        <taxon>Pseudomonadota</taxon>
        <taxon>Gammaproteobacteria</taxon>
        <taxon>Chromatiales</taxon>
        <taxon>Ectothiorhodospiraceae</taxon>
        <taxon>Acidihalobacter</taxon>
    </lineage>
</organism>
<proteinExistence type="predicted"/>
<sequence length="260" mass="28866">MCRMAAYLGPEIALEQFLLKPSHNLIEQAVAPREMRYARVNGDGFGFGWYGPDDMPAVYTNPHPIWVDANLATLARNLRSDLWLAAVRSATPGFGTAPVNTQPFHDHELLFLHNGFIEDFRRSVRPNLLRDLSPDIEASVRGDTDSEYIFALLRHILNEDEDITLESAISETLSLLDDWTAGVSALLNLIISDGERLYAVRHAVNDDSPSLYFCVDDESFPDGAQLVASEALTGQGIWQPLPEHSLLLLDAESPPELIAL</sequence>
<dbReference type="KEGG" id="afy:BW247_01350"/>
<feature type="domain" description="Glutamine amidotransferase type-2" evidence="2">
    <location>
        <begin position="2"/>
        <end position="260"/>
    </location>
</feature>
<dbReference type="AlphaFoldDB" id="A0A1P8UDG8"/>
<dbReference type="InterPro" id="IPR026869">
    <property type="entry name" value="EgtC-like"/>
</dbReference>
<dbReference type="SUPFAM" id="SSF56235">
    <property type="entry name" value="N-terminal nucleophile aminohydrolases (Ntn hydrolases)"/>
    <property type="match status" value="1"/>
</dbReference>
<dbReference type="InterPro" id="IPR029055">
    <property type="entry name" value="Ntn_hydrolases_N"/>
</dbReference>
<dbReference type="PANTHER" id="PTHR43187">
    <property type="entry name" value="GLUTAMINE AMIDOTRANSFERASE DUG3-RELATED"/>
    <property type="match status" value="1"/>
</dbReference>
<keyword evidence="1" id="KW-0315">Glutamine amidotransferase</keyword>
<dbReference type="RefSeq" id="WP_076835254.1">
    <property type="nucleotide sequence ID" value="NZ_CP019434.1"/>
</dbReference>
<reference evidence="3 4" key="1">
    <citation type="submission" date="2017-01" db="EMBL/GenBank/DDBJ databases">
        <title>Draft sequence of Acidihalobacter ferrooxidans strain DSM 14175 (strain V8).</title>
        <authorList>
            <person name="Khaleque H.N."/>
            <person name="Ramsay J.P."/>
            <person name="Murphy R.J.T."/>
            <person name="Kaksonen A.H."/>
            <person name="Boxall N.J."/>
            <person name="Watkin E.L.J."/>
        </authorList>
    </citation>
    <scope>NUCLEOTIDE SEQUENCE [LARGE SCALE GENOMIC DNA]</scope>
    <source>
        <strain evidence="3 4">V8</strain>
    </source>
</reference>
<dbReference type="PROSITE" id="PS51278">
    <property type="entry name" value="GATASE_TYPE_2"/>
    <property type="match status" value="1"/>
</dbReference>
<evidence type="ECO:0000256" key="1">
    <source>
        <dbReference type="ARBA" id="ARBA00022962"/>
    </source>
</evidence>
<evidence type="ECO:0000313" key="4">
    <source>
        <dbReference type="Proteomes" id="UP000243807"/>
    </source>
</evidence>
<dbReference type="Gene3D" id="3.60.20.10">
    <property type="entry name" value="Glutamine Phosphoribosylpyrophosphate, subunit 1, domain 1"/>
    <property type="match status" value="1"/>
</dbReference>
<protein>
    <submittedName>
        <fullName evidence="3">Ergothioneine biosynthesis protein EgtC</fullName>
    </submittedName>
</protein>
<accession>A0A1P8UDG8</accession>
<dbReference type="OrthoDB" id="9804310at2"/>
<dbReference type="PANTHER" id="PTHR43187:SF1">
    <property type="entry name" value="GLUTAMINE AMIDOTRANSFERASE DUG3-RELATED"/>
    <property type="match status" value="1"/>
</dbReference>
<dbReference type="InterPro" id="IPR052373">
    <property type="entry name" value="Gamma-glu_amide_hydrolase"/>
</dbReference>
<dbReference type="Proteomes" id="UP000243807">
    <property type="component" value="Chromosome"/>
</dbReference>